<protein>
    <submittedName>
        <fullName evidence="1">Uncharacterized protein</fullName>
    </submittedName>
</protein>
<sequence>MDSQQEQILQDFQDYISKKVQLNVLQYEISSWNFRMARWVKKKIQIKLSEKNEIEFIMSESILQKTDISDIFEMPQLLTNMEQIKYLKWLGKYGDDRRKIGQWRATWQREILLNVGGFYDVDGQKQGLWKELIQNFWSEAQVFQIGEYWQSKKIGIWRYIYKDNIIGGGRYNEKGLKNGKWIDLSHRFWNQNQLMYVGEYINDLKVGQWEIWYKKYQGNKKLIQIGGGSYIIIKGVNGIASSQKIGIWVEFGNSFFNQNPVTYYGQYRYGRKVGQWDIWLKSLNIYCRDEKIGGGQYCENSEYYDCNMESIKIGRWIELNEENCLFTYNGEYKNGRKVGKWDIYYRNNRIGGGQYDEEEQIDSKKGSVKFGRWIELSDAFSNDSFLTQNGEYKNGRKVGKWDIFYCNNRMQLSNDNIFLFLKQNWIIKVVVDHIMILRIMCKIGKWIELSDGFYNLSQVTYVGEYIEGKKVGRWDICWNWGVDQKIAGGSYDDSRKIGQWIELCDGFSRDYQVTYTGSYEKGRKVGRWDTLYSNQLFGGGSYDEIQDCSDNAENSIKTGDWIELSDRFYWDNQIALNGTYKNGRKIGLWYMIDLDGDKIIDEIKYDG</sequence>
<accession>A0A8S1R0L7</accession>
<keyword evidence="2" id="KW-1185">Reference proteome</keyword>
<dbReference type="Proteomes" id="UP000692954">
    <property type="component" value="Unassembled WGS sequence"/>
</dbReference>
<gene>
    <name evidence="1" type="ORF">PSON_ATCC_30995.1.T1310006</name>
</gene>
<dbReference type="PANTHER" id="PTHR33706:SF1">
    <property type="entry name" value="TPR REPEAT PROTEIN"/>
    <property type="match status" value="1"/>
</dbReference>
<dbReference type="PANTHER" id="PTHR33706">
    <property type="entry name" value="MORN VARIANT REPEAT PROTEIN"/>
    <property type="match status" value="1"/>
</dbReference>
<name>A0A8S1R0L7_9CILI</name>
<comment type="caution">
    <text evidence="1">The sequence shown here is derived from an EMBL/GenBank/DDBJ whole genome shotgun (WGS) entry which is preliminary data.</text>
</comment>
<organism evidence="1 2">
    <name type="scientific">Paramecium sonneborni</name>
    <dbReference type="NCBI Taxonomy" id="65129"/>
    <lineage>
        <taxon>Eukaryota</taxon>
        <taxon>Sar</taxon>
        <taxon>Alveolata</taxon>
        <taxon>Ciliophora</taxon>
        <taxon>Intramacronucleata</taxon>
        <taxon>Oligohymenophorea</taxon>
        <taxon>Peniculida</taxon>
        <taxon>Parameciidae</taxon>
        <taxon>Paramecium</taxon>
    </lineage>
</organism>
<dbReference type="AlphaFoldDB" id="A0A8S1R0L7"/>
<reference evidence="1" key="1">
    <citation type="submission" date="2021-01" db="EMBL/GenBank/DDBJ databases">
        <authorList>
            <consortium name="Genoscope - CEA"/>
            <person name="William W."/>
        </authorList>
    </citation>
    <scope>NUCLEOTIDE SEQUENCE</scope>
</reference>
<evidence type="ECO:0000313" key="2">
    <source>
        <dbReference type="Proteomes" id="UP000692954"/>
    </source>
</evidence>
<dbReference type="OrthoDB" id="5981048at2759"/>
<evidence type="ECO:0000313" key="1">
    <source>
        <dbReference type="EMBL" id="CAD8121209.1"/>
    </source>
</evidence>
<dbReference type="EMBL" id="CAJJDN010000131">
    <property type="protein sequence ID" value="CAD8121209.1"/>
    <property type="molecule type" value="Genomic_DNA"/>
</dbReference>
<proteinExistence type="predicted"/>